<gene>
    <name evidence="2" type="ORF">ABIA69_003971</name>
</gene>
<dbReference type="EMBL" id="JBEPSB010000024">
    <property type="protein sequence ID" value="MET4562780.1"/>
    <property type="molecule type" value="Genomic_DNA"/>
</dbReference>
<evidence type="ECO:0000313" key="2">
    <source>
        <dbReference type="EMBL" id="MET4562780.1"/>
    </source>
</evidence>
<feature type="compositionally biased region" description="Basic and acidic residues" evidence="1">
    <location>
        <begin position="28"/>
        <end position="46"/>
    </location>
</feature>
<organism evidence="2 3">
    <name type="scientific">Lysinibacillus parviboronicapiens</name>
    <dbReference type="NCBI Taxonomy" id="436516"/>
    <lineage>
        <taxon>Bacteria</taxon>
        <taxon>Bacillati</taxon>
        <taxon>Bacillota</taxon>
        <taxon>Bacilli</taxon>
        <taxon>Bacillales</taxon>
        <taxon>Bacillaceae</taxon>
        <taxon>Lysinibacillus</taxon>
    </lineage>
</organism>
<feature type="region of interest" description="Disordered" evidence="1">
    <location>
        <begin position="1"/>
        <end position="46"/>
    </location>
</feature>
<accession>A0ABV2PP93</accession>
<feature type="compositionally biased region" description="Acidic residues" evidence="1">
    <location>
        <begin position="12"/>
        <end position="27"/>
    </location>
</feature>
<dbReference type="RefSeq" id="WP_193767176.1">
    <property type="nucleotide sequence ID" value="NZ_CP073713.1"/>
</dbReference>
<evidence type="ECO:0000313" key="3">
    <source>
        <dbReference type="Proteomes" id="UP001549363"/>
    </source>
</evidence>
<proteinExistence type="predicted"/>
<comment type="caution">
    <text evidence="2">The sequence shown here is derived from an EMBL/GenBank/DDBJ whole genome shotgun (WGS) entry which is preliminary data.</text>
</comment>
<protein>
    <recommendedName>
        <fullName evidence="4">3-methyladenine DNA glycosylase</fullName>
    </recommendedName>
</protein>
<keyword evidence="3" id="KW-1185">Reference proteome</keyword>
<reference evidence="2 3" key="1">
    <citation type="submission" date="2024-06" db="EMBL/GenBank/DDBJ databases">
        <title>Sorghum-associated microbial communities from plants grown in Nebraska, USA.</title>
        <authorList>
            <person name="Schachtman D."/>
        </authorList>
    </citation>
    <scope>NUCLEOTIDE SEQUENCE [LARGE SCALE GENOMIC DNA]</scope>
    <source>
        <strain evidence="2 3">736</strain>
    </source>
</reference>
<evidence type="ECO:0008006" key="4">
    <source>
        <dbReference type="Google" id="ProtNLM"/>
    </source>
</evidence>
<name>A0ABV2PP93_9BACI</name>
<dbReference type="Proteomes" id="UP001549363">
    <property type="component" value="Unassembled WGS sequence"/>
</dbReference>
<evidence type="ECO:0000256" key="1">
    <source>
        <dbReference type="SAM" id="MobiDB-lite"/>
    </source>
</evidence>
<feature type="compositionally biased region" description="Basic and acidic residues" evidence="1">
    <location>
        <begin position="1"/>
        <end position="11"/>
    </location>
</feature>
<sequence length="46" mass="5614">MTKEKQNKNELEQEEFGLELNPEDLEVREENEQKKEQINKPNKEKK</sequence>